<organism evidence="2 3">
    <name type="scientific">Plasmodium relictum</name>
    <dbReference type="NCBI Taxonomy" id="85471"/>
    <lineage>
        <taxon>Eukaryota</taxon>
        <taxon>Sar</taxon>
        <taxon>Alveolata</taxon>
        <taxon>Apicomplexa</taxon>
        <taxon>Aconoidasida</taxon>
        <taxon>Haemosporida</taxon>
        <taxon>Plasmodiidae</taxon>
        <taxon>Plasmodium</taxon>
        <taxon>Plasmodium (Haemamoeba)</taxon>
    </lineage>
</organism>
<name>A0A1J1HDJ8_PLARL</name>
<dbReference type="AlphaFoldDB" id="A0A1J1HDJ8"/>
<protein>
    <submittedName>
        <fullName evidence="2">Uncharacterized protein</fullName>
    </submittedName>
</protein>
<sequence>MKIYKICIFLIFKMNIISNTCILMFALTSLITYIYCFLKSYESDKDMRTHKLSQKFK</sequence>
<dbReference type="OrthoDB" id="386550at2759"/>
<evidence type="ECO:0000313" key="2">
    <source>
        <dbReference type="EMBL" id="CRH04004.1"/>
    </source>
</evidence>
<keyword evidence="3" id="KW-1185">Reference proteome</keyword>
<feature type="transmembrane region" description="Helical" evidence="1">
    <location>
        <begin position="16"/>
        <end position="38"/>
    </location>
</feature>
<evidence type="ECO:0000256" key="1">
    <source>
        <dbReference type="SAM" id="Phobius"/>
    </source>
</evidence>
<reference evidence="2 3" key="1">
    <citation type="submission" date="2015-04" db="EMBL/GenBank/DDBJ databases">
        <authorList>
            <consortium name="Pathogen Informatics"/>
        </authorList>
    </citation>
    <scope>NUCLEOTIDE SEQUENCE [LARGE SCALE GENOMIC DNA]</scope>
    <source>
        <strain evidence="2 3">SGS1</strain>
    </source>
</reference>
<dbReference type="EMBL" id="LN835308">
    <property type="protein sequence ID" value="CRH04004.1"/>
    <property type="molecule type" value="Genomic_DNA"/>
</dbReference>
<evidence type="ECO:0000313" key="3">
    <source>
        <dbReference type="Proteomes" id="UP000220158"/>
    </source>
</evidence>
<keyword evidence="1" id="KW-0812">Transmembrane</keyword>
<dbReference type="Proteomes" id="UP000220158">
    <property type="component" value="Chromosome 13"/>
</dbReference>
<gene>
    <name evidence="2" type="ORF">PRELSG_1337800</name>
</gene>
<proteinExistence type="predicted"/>
<dbReference type="VEuPathDB" id="PlasmoDB:PRELSG_1337800"/>
<keyword evidence="1" id="KW-1133">Transmembrane helix</keyword>
<dbReference type="RefSeq" id="XP_028536010.1">
    <property type="nucleotide sequence ID" value="XM_028678911.1"/>
</dbReference>
<keyword evidence="1" id="KW-0472">Membrane</keyword>
<accession>A0A1J1HDJ8</accession>
<dbReference type="KEGG" id="prel:PRELSG_1337800"/>
<dbReference type="GeneID" id="39738311"/>